<dbReference type="InterPro" id="IPR027417">
    <property type="entry name" value="P-loop_NTPase"/>
</dbReference>
<gene>
    <name evidence="9" type="ORF">GCM10009804_31880</name>
</gene>
<sequence length="350" mass="38534">MSVDPALTEAEQAAVRKRRILQITPRVVPVRLPGQRPFLIVIGGQPAAGKSTVQALIQAALGAERVAVYDRDDDPPAHPRFDANMRANGLDGNLVIARSLPEDLRDHVLNHLRTQQYDVIASSPLGSEVATDFWVSGFRPHGYRMAAVFIATNEANSLLGMADRYQRSKDSIGFGRWLEKELHDEAAAGMPDAAHAAELLAQFDDIYVVDRDGNVLYENHRDDLGLMPAPHGARQTILDERNRPPTPAEQQFFLSTATTLLDRTDLEPPVRHVVETAIDLHNARPAPQPLTRGTENRLDLRLMDLHRMTNSGLVVPTTIPLKQDPNGPTTSGRGTGPPGWRTGPRDSPNR</sequence>
<dbReference type="Proteomes" id="UP001501705">
    <property type="component" value="Unassembled WGS sequence"/>
</dbReference>
<name>A0ABP4P4W7_9ACTN</name>
<evidence type="ECO:0000256" key="2">
    <source>
        <dbReference type="ARBA" id="ARBA00011963"/>
    </source>
</evidence>
<dbReference type="Pfam" id="PF06414">
    <property type="entry name" value="Zeta_toxin"/>
    <property type="match status" value="1"/>
</dbReference>
<evidence type="ECO:0000256" key="5">
    <source>
        <dbReference type="ARBA" id="ARBA00032897"/>
    </source>
</evidence>
<keyword evidence="3" id="KW-0547">Nucleotide-binding</keyword>
<comment type="catalytic activity">
    <reaction evidence="6">
        <text>UDP-N-acetyl-alpha-D-glucosamine + ATP = UDP-N-acetyl-alpha-D-glucosamine 3'-phosphate + ADP + H(+)</text>
        <dbReference type="Rhea" id="RHEA:32671"/>
        <dbReference type="ChEBI" id="CHEBI:15378"/>
        <dbReference type="ChEBI" id="CHEBI:30616"/>
        <dbReference type="ChEBI" id="CHEBI:57705"/>
        <dbReference type="ChEBI" id="CHEBI:64353"/>
        <dbReference type="ChEBI" id="CHEBI:456216"/>
        <dbReference type="EC" id="2.7.1.176"/>
    </reaction>
</comment>
<evidence type="ECO:0000313" key="10">
    <source>
        <dbReference type="Proteomes" id="UP001501705"/>
    </source>
</evidence>
<comment type="caution">
    <text evidence="9">The sequence shown here is derived from an EMBL/GenBank/DDBJ whole genome shotgun (WGS) entry which is preliminary data.</text>
</comment>
<evidence type="ECO:0000256" key="3">
    <source>
        <dbReference type="ARBA" id="ARBA00022741"/>
    </source>
</evidence>
<comment type="similarity">
    <text evidence="1">Belongs to the zeta toxin family.</text>
</comment>
<evidence type="ECO:0000256" key="7">
    <source>
        <dbReference type="SAM" id="MobiDB-lite"/>
    </source>
</evidence>
<evidence type="ECO:0000256" key="4">
    <source>
        <dbReference type="ARBA" id="ARBA00022840"/>
    </source>
</evidence>
<evidence type="ECO:0000259" key="8">
    <source>
        <dbReference type="Pfam" id="PF06414"/>
    </source>
</evidence>
<dbReference type="EMBL" id="BAAAPH010000009">
    <property type="protein sequence ID" value="GAA1572988.1"/>
    <property type="molecule type" value="Genomic_DNA"/>
</dbReference>
<evidence type="ECO:0000313" key="9">
    <source>
        <dbReference type="EMBL" id="GAA1572988.1"/>
    </source>
</evidence>
<feature type="compositionally biased region" description="Low complexity" evidence="7">
    <location>
        <begin position="327"/>
        <end position="342"/>
    </location>
</feature>
<dbReference type="InterPro" id="IPR010488">
    <property type="entry name" value="Zeta_toxin_domain"/>
</dbReference>
<keyword evidence="10" id="KW-1185">Reference proteome</keyword>
<dbReference type="RefSeq" id="WP_344234292.1">
    <property type="nucleotide sequence ID" value="NZ_BAAAPH010000009.1"/>
</dbReference>
<accession>A0ABP4P4W7</accession>
<dbReference type="SUPFAM" id="SSF52540">
    <property type="entry name" value="P-loop containing nucleoside triphosphate hydrolases"/>
    <property type="match status" value="1"/>
</dbReference>
<keyword evidence="4" id="KW-0067">ATP-binding</keyword>
<protein>
    <recommendedName>
        <fullName evidence="5">UDP-N-acetylglucosamine kinase</fullName>
        <ecNumber evidence="2">2.7.1.176</ecNumber>
    </recommendedName>
    <alternativeName>
        <fullName evidence="5">UDP-N-acetylglucosamine kinase</fullName>
    </alternativeName>
</protein>
<dbReference type="Gene3D" id="3.40.50.300">
    <property type="entry name" value="P-loop containing nucleotide triphosphate hydrolases"/>
    <property type="match status" value="1"/>
</dbReference>
<organism evidence="9 10">
    <name type="scientific">Kribbella hippodromi</name>
    <dbReference type="NCBI Taxonomy" id="434347"/>
    <lineage>
        <taxon>Bacteria</taxon>
        <taxon>Bacillati</taxon>
        <taxon>Actinomycetota</taxon>
        <taxon>Actinomycetes</taxon>
        <taxon>Propionibacteriales</taxon>
        <taxon>Kribbellaceae</taxon>
        <taxon>Kribbella</taxon>
    </lineage>
</organism>
<evidence type="ECO:0000256" key="1">
    <source>
        <dbReference type="ARBA" id="ARBA00009104"/>
    </source>
</evidence>
<reference evidence="10" key="1">
    <citation type="journal article" date="2019" name="Int. J. Syst. Evol. Microbiol.">
        <title>The Global Catalogue of Microorganisms (GCM) 10K type strain sequencing project: providing services to taxonomists for standard genome sequencing and annotation.</title>
        <authorList>
            <consortium name="The Broad Institute Genomics Platform"/>
            <consortium name="The Broad Institute Genome Sequencing Center for Infectious Disease"/>
            <person name="Wu L."/>
            <person name="Ma J."/>
        </authorList>
    </citation>
    <scope>NUCLEOTIDE SEQUENCE [LARGE SCALE GENOMIC DNA]</scope>
    <source>
        <strain evidence="10">JCM 15572</strain>
    </source>
</reference>
<feature type="region of interest" description="Disordered" evidence="7">
    <location>
        <begin position="317"/>
        <end position="350"/>
    </location>
</feature>
<dbReference type="EC" id="2.7.1.176" evidence="2"/>
<evidence type="ECO:0000256" key="6">
    <source>
        <dbReference type="ARBA" id="ARBA00048178"/>
    </source>
</evidence>
<feature type="domain" description="Zeta toxin" evidence="8">
    <location>
        <begin position="34"/>
        <end position="221"/>
    </location>
</feature>
<proteinExistence type="inferred from homology"/>